<name>A0A7R9Q6S7_9ACAR</name>
<proteinExistence type="predicted"/>
<organism evidence="3">
    <name type="scientific">Medioppia subpectinata</name>
    <dbReference type="NCBI Taxonomy" id="1979941"/>
    <lineage>
        <taxon>Eukaryota</taxon>
        <taxon>Metazoa</taxon>
        <taxon>Ecdysozoa</taxon>
        <taxon>Arthropoda</taxon>
        <taxon>Chelicerata</taxon>
        <taxon>Arachnida</taxon>
        <taxon>Acari</taxon>
        <taxon>Acariformes</taxon>
        <taxon>Sarcoptiformes</taxon>
        <taxon>Oribatida</taxon>
        <taxon>Brachypylina</taxon>
        <taxon>Oppioidea</taxon>
        <taxon>Oppiidae</taxon>
        <taxon>Medioppia</taxon>
    </lineage>
</organism>
<evidence type="ECO:0008006" key="5">
    <source>
        <dbReference type="Google" id="ProtNLM"/>
    </source>
</evidence>
<evidence type="ECO:0000256" key="1">
    <source>
        <dbReference type="ARBA" id="ARBA00022441"/>
    </source>
</evidence>
<keyword evidence="2" id="KW-0677">Repeat</keyword>
<evidence type="ECO:0000313" key="4">
    <source>
        <dbReference type="Proteomes" id="UP000759131"/>
    </source>
</evidence>
<keyword evidence="4" id="KW-1185">Reference proteome</keyword>
<evidence type="ECO:0000256" key="2">
    <source>
        <dbReference type="ARBA" id="ARBA00022737"/>
    </source>
</evidence>
<dbReference type="PANTHER" id="PTHR46228">
    <property type="entry name" value="KELCH DOMAIN-CONTAINING PROTEIN"/>
    <property type="match status" value="1"/>
</dbReference>
<dbReference type="AlphaFoldDB" id="A0A7R9Q6S7"/>
<reference evidence="3" key="1">
    <citation type="submission" date="2020-11" db="EMBL/GenBank/DDBJ databases">
        <authorList>
            <person name="Tran Van P."/>
        </authorList>
    </citation>
    <scope>NUCLEOTIDE SEQUENCE</scope>
</reference>
<gene>
    <name evidence="3" type="ORF">OSB1V03_LOCUS14903</name>
</gene>
<dbReference type="Pfam" id="PF24681">
    <property type="entry name" value="Kelch_KLHDC2_KLHL20_DRC7"/>
    <property type="match status" value="1"/>
</dbReference>
<evidence type="ECO:0000313" key="3">
    <source>
        <dbReference type="EMBL" id="CAD7634507.1"/>
    </source>
</evidence>
<dbReference type="EMBL" id="OC869360">
    <property type="protein sequence ID" value="CAD7634507.1"/>
    <property type="molecule type" value="Genomic_DNA"/>
</dbReference>
<dbReference type="PANTHER" id="PTHR46228:SF2">
    <property type="entry name" value="KELCH REPEAT PROTEIN (AFU_ORTHOLOGUE AFUA_4G14350)"/>
    <property type="match status" value="1"/>
</dbReference>
<sequence length="376" mass="43039">MSEVVADGAGGRIGHMCAFDDEINHELWIYDTLIEKWCLKRCTGESGPADIPDGTSGACCILSGAHIYMFGGYNEDGNSDQLYRLNHKTLKWKRLTPPGKSPIACDKSVCWQYNHKIYIFGGYGCVPDIDEKSYQFVFDPKSHWHYKRGWNNQLVCYDIGLNQWEWPKVEGTAPIPRAAHSAAIVGHKVFIFGGRHRELRMNDMYFIDMKRMCWSEELTNNMKNESLIPIGRSWHSFTPLSESQIVLYGGFSQDNRPLSDCWLLDIKSQQWSHIALPFSKPRLWHSAIASPFGEIIVFGGATQNILNLINLRNIKDLYSGDIITLRFVPKSLLRLCLDTSVLNWHSLQKQWKYLPHNIIRLLDLRKQTLLTNSAGS</sequence>
<dbReference type="EMBL" id="CAJPIZ010014785">
    <property type="protein sequence ID" value="CAG2114937.1"/>
    <property type="molecule type" value="Genomic_DNA"/>
</dbReference>
<dbReference type="Gene3D" id="2.120.10.80">
    <property type="entry name" value="Kelch-type beta propeller"/>
    <property type="match status" value="2"/>
</dbReference>
<keyword evidence="1" id="KW-0880">Kelch repeat</keyword>
<dbReference type="OrthoDB" id="432528at2759"/>
<dbReference type="InterPro" id="IPR015915">
    <property type="entry name" value="Kelch-typ_b-propeller"/>
</dbReference>
<dbReference type="SUPFAM" id="SSF117281">
    <property type="entry name" value="Kelch motif"/>
    <property type="match status" value="1"/>
</dbReference>
<accession>A0A7R9Q6S7</accession>
<dbReference type="Proteomes" id="UP000759131">
    <property type="component" value="Unassembled WGS sequence"/>
</dbReference>
<protein>
    <recommendedName>
        <fullName evidence="5">Kelch repeat protein</fullName>
    </recommendedName>
</protein>